<organism evidence="1">
    <name type="scientific">marine sediment metagenome</name>
    <dbReference type="NCBI Taxonomy" id="412755"/>
    <lineage>
        <taxon>unclassified sequences</taxon>
        <taxon>metagenomes</taxon>
        <taxon>ecological metagenomes</taxon>
    </lineage>
</organism>
<evidence type="ECO:0008006" key="2">
    <source>
        <dbReference type="Google" id="ProtNLM"/>
    </source>
</evidence>
<sequence length="186" mass="22082">MPYLEINRKDIIFDPKVQTYCVSSNFQCPSYGHSWTCPPVAPYLEGGVSHYQKFFLIYIQFDLKSYIEGKKKNYPRRSEESIRNTFFMKNLLRDKLEKEIFQFLNEHQDLLGEKLILWDGFCRICFNKKDKGCNYDSGIPCRYPNKKRYSMEAVGIDVTITVKNLNLAIEWPPINHIYRFSLVCFK</sequence>
<accession>A0A0F9K1X1</accession>
<name>A0A0F9K1X1_9ZZZZ</name>
<reference evidence="1" key="1">
    <citation type="journal article" date="2015" name="Nature">
        <title>Complex archaea that bridge the gap between prokaryotes and eukaryotes.</title>
        <authorList>
            <person name="Spang A."/>
            <person name="Saw J.H."/>
            <person name="Jorgensen S.L."/>
            <person name="Zaremba-Niedzwiedzka K."/>
            <person name="Martijn J."/>
            <person name="Lind A.E."/>
            <person name="van Eijk R."/>
            <person name="Schleper C."/>
            <person name="Guy L."/>
            <person name="Ettema T.J."/>
        </authorList>
    </citation>
    <scope>NUCLEOTIDE SEQUENCE</scope>
</reference>
<protein>
    <recommendedName>
        <fullName evidence="2">Metal-binding protein</fullName>
    </recommendedName>
</protein>
<evidence type="ECO:0000313" key="1">
    <source>
        <dbReference type="EMBL" id="KKM16108.1"/>
    </source>
</evidence>
<dbReference type="Pfam" id="PF10050">
    <property type="entry name" value="DUF2284"/>
    <property type="match status" value="1"/>
</dbReference>
<dbReference type="AlphaFoldDB" id="A0A0F9K1X1"/>
<comment type="caution">
    <text evidence="1">The sequence shown here is derived from an EMBL/GenBank/DDBJ whole genome shotgun (WGS) entry which is preliminary data.</text>
</comment>
<dbReference type="InterPro" id="IPR019271">
    <property type="entry name" value="DUF2284_metal-binding"/>
</dbReference>
<gene>
    <name evidence="1" type="ORF">LCGC14_1689200</name>
</gene>
<dbReference type="EMBL" id="LAZR01014750">
    <property type="protein sequence ID" value="KKM16108.1"/>
    <property type="molecule type" value="Genomic_DNA"/>
</dbReference>
<proteinExistence type="predicted"/>